<sequence>MTSLEGIIEDFQQMTLEDKYKDVFPCPGSHNMKCTCLEKYIQKKMSTASNHRFKNRDEVLDYLLGLRSESLRLSKELCVTENDHGRSTSYFDVPRARTRRIKSAMYIHYIERTHAMLKKEGICEYSCANILRYPKHMFRKRLMNFYDRKTSTIGIQSNSRMKNSIIPLEELKLIKCCNRRCSKVLIDDYRYFQNLRAQCLKSKESKIKAIKTLIHYSDTSSKICDKFKPANNYRFVTTYTSRNYSITISTFFTSISTTIYTTDTLYIPKYKSSTSFYVISEQ</sequence>
<dbReference type="Proteomes" id="UP000031668">
    <property type="component" value="Unassembled WGS sequence"/>
</dbReference>
<organism evidence="1 2">
    <name type="scientific">Thelohanellus kitauei</name>
    <name type="common">Myxosporean</name>
    <dbReference type="NCBI Taxonomy" id="669202"/>
    <lineage>
        <taxon>Eukaryota</taxon>
        <taxon>Metazoa</taxon>
        <taxon>Cnidaria</taxon>
        <taxon>Myxozoa</taxon>
        <taxon>Myxosporea</taxon>
        <taxon>Bivalvulida</taxon>
        <taxon>Platysporina</taxon>
        <taxon>Myxobolidae</taxon>
        <taxon>Thelohanellus</taxon>
    </lineage>
</organism>
<name>A0A0C2J793_THEKT</name>
<dbReference type="AlphaFoldDB" id="A0A0C2J793"/>
<evidence type="ECO:0000313" key="1">
    <source>
        <dbReference type="EMBL" id="KII65013.1"/>
    </source>
</evidence>
<reference evidence="1 2" key="1">
    <citation type="journal article" date="2014" name="Genome Biol. Evol.">
        <title>The genome of the myxosporean Thelohanellus kitauei shows adaptations to nutrient acquisition within its fish host.</title>
        <authorList>
            <person name="Yang Y."/>
            <person name="Xiong J."/>
            <person name="Zhou Z."/>
            <person name="Huo F."/>
            <person name="Miao W."/>
            <person name="Ran C."/>
            <person name="Liu Y."/>
            <person name="Zhang J."/>
            <person name="Feng J."/>
            <person name="Wang M."/>
            <person name="Wang M."/>
            <person name="Wang L."/>
            <person name="Yao B."/>
        </authorList>
    </citation>
    <scope>NUCLEOTIDE SEQUENCE [LARGE SCALE GENOMIC DNA]</scope>
    <source>
        <strain evidence="1">Wuqing</strain>
    </source>
</reference>
<gene>
    <name evidence="1" type="ORF">RF11_03562</name>
</gene>
<protein>
    <submittedName>
        <fullName evidence="1">Uncharacterized protein</fullName>
    </submittedName>
</protein>
<accession>A0A0C2J793</accession>
<keyword evidence="2" id="KW-1185">Reference proteome</keyword>
<proteinExistence type="predicted"/>
<evidence type="ECO:0000313" key="2">
    <source>
        <dbReference type="Proteomes" id="UP000031668"/>
    </source>
</evidence>
<dbReference type="EMBL" id="JWZT01004039">
    <property type="protein sequence ID" value="KII65013.1"/>
    <property type="molecule type" value="Genomic_DNA"/>
</dbReference>
<dbReference type="OrthoDB" id="10068017at2759"/>
<comment type="caution">
    <text evidence="1">The sequence shown here is derived from an EMBL/GenBank/DDBJ whole genome shotgun (WGS) entry which is preliminary data.</text>
</comment>